<dbReference type="EMBL" id="WMFL01000015">
    <property type="protein sequence ID" value="NJI01484.1"/>
    <property type="molecule type" value="Genomic_DNA"/>
</dbReference>
<dbReference type="AlphaFoldDB" id="A0A242VGC8"/>
<dbReference type="PANTHER" id="PTHR31435:SF10">
    <property type="entry name" value="BSR4717 PROTEIN"/>
    <property type="match status" value="1"/>
</dbReference>
<dbReference type="RefSeq" id="WP_082624732.1">
    <property type="nucleotide sequence ID" value="NZ_CP009623.1"/>
</dbReference>
<reference evidence="2" key="2">
    <citation type="submission" date="2019-11" db="EMBL/GenBank/DDBJ databases">
        <title>Whole genome comparisons of Staphylococcus agnetis isolates from cattle and chickens.</title>
        <authorList>
            <person name="Rhoads D."/>
            <person name="Shwani A."/>
            <person name="Adkins P."/>
            <person name="Calcutt M."/>
            <person name="Middleton J."/>
        </authorList>
    </citation>
    <scope>NUCLEOTIDE SEQUENCE</scope>
    <source>
        <strain evidence="2">1387</strain>
    </source>
</reference>
<dbReference type="EMBL" id="NEFX01000017">
    <property type="protein sequence ID" value="OTW30662.1"/>
    <property type="molecule type" value="Genomic_DNA"/>
</dbReference>
<accession>A0A242VGC8</accession>
<dbReference type="InterPro" id="IPR045057">
    <property type="entry name" value="Gcn5-rel_NAT"/>
</dbReference>
<dbReference type="CDD" id="cd04301">
    <property type="entry name" value="NAT_SF"/>
    <property type="match status" value="1"/>
</dbReference>
<evidence type="ECO:0000313" key="3">
    <source>
        <dbReference type="EMBL" id="OTW30662.1"/>
    </source>
</evidence>
<dbReference type="Proteomes" id="UP000646308">
    <property type="component" value="Unassembled WGS sequence"/>
</dbReference>
<reference evidence="3 4" key="1">
    <citation type="submission" date="2017-04" db="EMBL/GenBank/DDBJ databases">
        <title>Staphylococcus agnetis, a potential pathogen in the broiler production.</title>
        <authorList>
            <person name="Poulsen L."/>
        </authorList>
    </citation>
    <scope>NUCLEOTIDE SEQUENCE [LARGE SCALE GENOMIC DNA]</scope>
    <source>
        <strain evidence="3 4">723_310714_2_2_spleen</strain>
    </source>
</reference>
<proteinExistence type="predicted"/>
<dbReference type="Pfam" id="PF14542">
    <property type="entry name" value="Acetyltransf_CG"/>
    <property type="match status" value="1"/>
</dbReference>
<dbReference type="OrthoDB" id="9793389at2"/>
<keyword evidence="4" id="KW-1185">Reference proteome</keyword>
<gene>
    <name evidence="3" type="ORF">B9M88_09040</name>
    <name evidence="2" type="ORF">GLV84_01105</name>
</gene>
<evidence type="ECO:0000313" key="2">
    <source>
        <dbReference type="EMBL" id="NJI01484.1"/>
    </source>
</evidence>
<dbReference type="PROSITE" id="PS51729">
    <property type="entry name" value="GNAT_YJDJ"/>
    <property type="match status" value="1"/>
</dbReference>
<dbReference type="PANTHER" id="PTHR31435">
    <property type="entry name" value="PROTEIN NATD1"/>
    <property type="match status" value="1"/>
</dbReference>
<sequence length="94" mass="10514">MMSIQVNEGNHKFYIGDDAQAPDAEITYTFVDAHTIDVNHTFVDPSLRGHGVAKQLFNAVIKKAQEEDLKIIPSCSYVHAQFERDASLAHLKKS</sequence>
<organism evidence="2 5">
    <name type="scientific">Staphylococcus agnetis</name>
    <dbReference type="NCBI Taxonomy" id="985762"/>
    <lineage>
        <taxon>Bacteria</taxon>
        <taxon>Bacillati</taxon>
        <taxon>Bacillota</taxon>
        <taxon>Bacilli</taxon>
        <taxon>Bacillales</taxon>
        <taxon>Staphylococcaceae</taxon>
        <taxon>Staphylococcus</taxon>
    </lineage>
</organism>
<evidence type="ECO:0000259" key="1">
    <source>
        <dbReference type="PROSITE" id="PS51729"/>
    </source>
</evidence>
<dbReference type="InterPro" id="IPR031165">
    <property type="entry name" value="GNAT_YJDJ"/>
</dbReference>
<name>A0A242VGC8_9STAP</name>
<evidence type="ECO:0000313" key="5">
    <source>
        <dbReference type="Proteomes" id="UP000646308"/>
    </source>
</evidence>
<dbReference type="Gene3D" id="3.40.630.30">
    <property type="match status" value="1"/>
</dbReference>
<evidence type="ECO:0000313" key="4">
    <source>
        <dbReference type="Proteomes" id="UP000195208"/>
    </source>
</evidence>
<dbReference type="Proteomes" id="UP000195208">
    <property type="component" value="Unassembled WGS sequence"/>
</dbReference>
<feature type="domain" description="N-acetyltransferase" evidence="1">
    <location>
        <begin position="5"/>
        <end position="93"/>
    </location>
</feature>
<dbReference type="SUPFAM" id="SSF55729">
    <property type="entry name" value="Acyl-CoA N-acyltransferases (Nat)"/>
    <property type="match status" value="1"/>
</dbReference>
<comment type="caution">
    <text evidence="2">The sequence shown here is derived from an EMBL/GenBank/DDBJ whole genome shotgun (WGS) entry which is preliminary data.</text>
</comment>
<protein>
    <submittedName>
        <fullName evidence="2">GNAT family N-acetyltransferase</fullName>
    </submittedName>
</protein>
<dbReference type="InterPro" id="IPR016181">
    <property type="entry name" value="Acyl_CoA_acyltransferase"/>
</dbReference>